<dbReference type="InterPro" id="IPR008921">
    <property type="entry name" value="DNA_pol3_clamp-load_cplx_C"/>
</dbReference>
<evidence type="ECO:0000313" key="9">
    <source>
        <dbReference type="EMBL" id="TRY19550.1"/>
    </source>
</evidence>
<organism evidence="9 10">
    <name type="scientific">Tessaracoccus rhinocerotis</name>
    <dbReference type="NCBI Taxonomy" id="1689449"/>
    <lineage>
        <taxon>Bacteria</taxon>
        <taxon>Bacillati</taxon>
        <taxon>Actinomycetota</taxon>
        <taxon>Actinomycetes</taxon>
        <taxon>Propionibacteriales</taxon>
        <taxon>Propionibacteriaceae</taxon>
        <taxon>Tessaracoccus</taxon>
    </lineage>
</organism>
<dbReference type="InterPro" id="IPR005790">
    <property type="entry name" value="DNA_polIII_delta"/>
</dbReference>
<dbReference type="SUPFAM" id="SSF52540">
    <property type="entry name" value="P-loop containing nucleoside triphosphate hydrolases"/>
    <property type="match status" value="1"/>
</dbReference>
<dbReference type="RefSeq" id="WP_143936636.1">
    <property type="nucleotide sequence ID" value="NZ_VKKG01000001.1"/>
</dbReference>
<dbReference type="Gene3D" id="3.40.50.300">
    <property type="entry name" value="P-loop containing nucleotide triphosphate hydrolases"/>
    <property type="match status" value="1"/>
</dbReference>
<reference evidence="9 10" key="1">
    <citation type="submission" date="2019-07" db="EMBL/GenBank/DDBJ databases">
        <authorList>
            <person name="Zhou L.-Y."/>
        </authorList>
    </citation>
    <scope>NUCLEOTIDE SEQUENCE [LARGE SCALE GENOMIC DNA]</scope>
    <source>
        <strain evidence="9 10">YIM 101269</strain>
    </source>
</reference>
<keyword evidence="10" id="KW-1185">Reference proteome</keyword>
<proteinExistence type="inferred from homology"/>
<evidence type="ECO:0000256" key="4">
    <source>
        <dbReference type="ARBA" id="ARBA00022705"/>
    </source>
</evidence>
<protein>
    <recommendedName>
        <fullName evidence="1">DNA-directed DNA polymerase</fullName>
        <ecNumber evidence="1">2.7.7.7</ecNumber>
    </recommendedName>
</protein>
<evidence type="ECO:0000256" key="7">
    <source>
        <dbReference type="ARBA" id="ARBA00049244"/>
    </source>
</evidence>
<comment type="catalytic activity">
    <reaction evidence="7">
        <text>DNA(n) + a 2'-deoxyribonucleoside 5'-triphosphate = DNA(n+1) + diphosphate</text>
        <dbReference type="Rhea" id="RHEA:22508"/>
        <dbReference type="Rhea" id="RHEA-COMP:17339"/>
        <dbReference type="Rhea" id="RHEA-COMP:17340"/>
        <dbReference type="ChEBI" id="CHEBI:33019"/>
        <dbReference type="ChEBI" id="CHEBI:61560"/>
        <dbReference type="ChEBI" id="CHEBI:173112"/>
        <dbReference type="EC" id="2.7.7.7"/>
    </reaction>
</comment>
<evidence type="ECO:0000259" key="8">
    <source>
        <dbReference type="Pfam" id="PF21694"/>
    </source>
</evidence>
<evidence type="ECO:0000256" key="5">
    <source>
        <dbReference type="ARBA" id="ARBA00022932"/>
    </source>
</evidence>
<comment type="similarity">
    <text evidence="6">Belongs to the DNA polymerase HolA subunit family.</text>
</comment>
<dbReference type="GO" id="GO:0009360">
    <property type="term" value="C:DNA polymerase III complex"/>
    <property type="evidence" value="ECO:0007669"/>
    <property type="project" value="TreeGrafter"/>
</dbReference>
<evidence type="ECO:0000256" key="2">
    <source>
        <dbReference type="ARBA" id="ARBA00022679"/>
    </source>
</evidence>
<keyword evidence="2 9" id="KW-0808">Transferase</keyword>
<keyword evidence="4" id="KW-0235">DNA replication</keyword>
<dbReference type="PANTHER" id="PTHR34388">
    <property type="entry name" value="DNA POLYMERASE III SUBUNIT DELTA"/>
    <property type="match status" value="1"/>
</dbReference>
<dbReference type="EC" id="2.7.7.7" evidence="1"/>
<gene>
    <name evidence="9" type="primary">holA</name>
    <name evidence="9" type="ORF">FOJ82_01205</name>
</gene>
<dbReference type="InterPro" id="IPR027417">
    <property type="entry name" value="P-loop_NTPase"/>
</dbReference>
<dbReference type="GO" id="GO:0003677">
    <property type="term" value="F:DNA binding"/>
    <property type="evidence" value="ECO:0007669"/>
    <property type="project" value="InterPro"/>
</dbReference>
<evidence type="ECO:0000256" key="3">
    <source>
        <dbReference type="ARBA" id="ARBA00022695"/>
    </source>
</evidence>
<evidence type="ECO:0000256" key="1">
    <source>
        <dbReference type="ARBA" id="ARBA00012417"/>
    </source>
</evidence>
<dbReference type="AlphaFoldDB" id="A0A553K4B1"/>
<dbReference type="Gene3D" id="1.20.272.10">
    <property type="match status" value="1"/>
</dbReference>
<dbReference type="GO" id="GO:0003887">
    <property type="term" value="F:DNA-directed DNA polymerase activity"/>
    <property type="evidence" value="ECO:0007669"/>
    <property type="project" value="UniProtKB-KW"/>
</dbReference>
<evidence type="ECO:0000313" key="10">
    <source>
        <dbReference type="Proteomes" id="UP000317638"/>
    </source>
</evidence>
<evidence type="ECO:0000256" key="6">
    <source>
        <dbReference type="ARBA" id="ARBA00034754"/>
    </source>
</evidence>
<comment type="caution">
    <text evidence="9">The sequence shown here is derived from an EMBL/GenBank/DDBJ whole genome shotgun (WGS) entry which is preliminary data.</text>
</comment>
<keyword evidence="3 9" id="KW-0548">Nucleotidyltransferase</keyword>
<feature type="domain" description="DNA polymerase III delta subunit-like C-terminal" evidence="8">
    <location>
        <begin position="197"/>
        <end position="312"/>
    </location>
</feature>
<name>A0A553K4B1_9ACTN</name>
<dbReference type="PANTHER" id="PTHR34388:SF1">
    <property type="entry name" value="DNA POLYMERASE III SUBUNIT DELTA"/>
    <property type="match status" value="1"/>
</dbReference>
<dbReference type="Proteomes" id="UP000317638">
    <property type="component" value="Unassembled WGS sequence"/>
</dbReference>
<dbReference type="InterPro" id="IPR048466">
    <property type="entry name" value="DNA_pol3_delta-like_C"/>
</dbReference>
<sequence>MTAFGTALLVSGTEQLLAARAVEARRKEALAEQPDAEVNRLDASELQGSMLAEVVGGSLFASHIIAIIDDVGATPPEVVDQLVATAKNPGPELCLVLVHQGGNKGKGLIDKLKKARIELETVAPIKSWEVPKFCQAEAKRQRVGLTTDAANALVAAIGTDLRALVSAISQLADDAGGEEIDAKLIGRYFAGRADVTSFAVADAVLAGNSSLAMERLRWALSTGAAPVLVTSAMAAAFRGMGKYLDAQGMRMNEYDLARQLGVPPWKIKDYSRNSRHWQSGGVAAAIKLVAAADADVKGAATSAEYSLERMVLGVLAQRRNAAR</sequence>
<keyword evidence="5" id="KW-0239">DNA-directed DNA polymerase</keyword>
<dbReference type="NCBIfam" id="TIGR01128">
    <property type="entry name" value="holA"/>
    <property type="match status" value="1"/>
</dbReference>
<dbReference type="Pfam" id="PF21694">
    <property type="entry name" value="DNA_pol3_delta_C"/>
    <property type="match status" value="1"/>
</dbReference>
<accession>A0A553K4B1</accession>
<dbReference type="EMBL" id="VKKG01000001">
    <property type="protein sequence ID" value="TRY19550.1"/>
    <property type="molecule type" value="Genomic_DNA"/>
</dbReference>
<dbReference type="GO" id="GO:0006261">
    <property type="term" value="P:DNA-templated DNA replication"/>
    <property type="evidence" value="ECO:0007669"/>
    <property type="project" value="TreeGrafter"/>
</dbReference>
<dbReference type="SUPFAM" id="SSF48019">
    <property type="entry name" value="post-AAA+ oligomerization domain-like"/>
    <property type="match status" value="1"/>
</dbReference>
<dbReference type="OrthoDB" id="8478864at2"/>